<dbReference type="NCBIfam" id="TIGR03804">
    <property type="entry name" value="para_beta_helix"/>
    <property type="match status" value="4"/>
</dbReference>
<name>A0ABT4XR82_9RHOB</name>
<dbReference type="InterPro" id="IPR011050">
    <property type="entry name" value="Pectin_lyase_fold/virulence"/>
</dbReference>
<evidence type="ECO:0000256" key="4">
    <source>
        <dbReference type="SAM" id="SignalP"/>
    </source>
</evidence>
<keyword evidence="4" id="KW-0732">Signal</keyword>
<evidence type="ECO:0000313" key="6">
    <source>
        <dbReference type="EMBL" id="MDA7424459.1"/>
    </source>
</evidence>
<evidence type="ECO:0000256" key="3">
    <source>
        <dbReference type="ARBA" id="ARBA00022786"/>
    </source>
</evidence>
<dbReference type="InterPro" id="IPR043504">
    <property type="entry name" value="Peptidase_S1_PA_chymotrypsin"/>
</dbReference>
<dbReference type="Pfam" id="PF13365">
    <property type="entry name" value="Trypsin_2"/>
    <property type="match status" value="1"/>
</dbReference>
<dbReference type="PANTHER" id="PTHR22990:SF15">
    <property type="entry name" value="F-BOX ONLY PROTEIN 10"/>
    <property type="match status" value="1"/>
</dbReference>
<comment type="pathway">
    <text evidence="1">Protein modification; protein ubiquitination.</text>
</comment>
<dbReference type="EMBL" id="JAQIOY010000002">
    <property type="protein sequence ID" value="MDA7424459.1"/>
    <property type="molecule type" value="Genomic_DNA"/>
</dbReference>
<evidence type="ECO:0000259" key="5">
    <source>
        <dbReference type="SMART" id="SM00722"/>
    </source>
</evidence>
<dbReference type="Pfam" id="PF13229">
    <property type="entry name" value="Beta_helix"/>
    <property type="match status" value="1"/>
</dbReference>
<dbReference type="SUPFAM" id="SSF50494">
    <property type="entry name" value="Trypsin-like serine proteases"/>
    <property type="match status" value="1"/>
</dbReference>
<feature type="domain" description="Carbohydrate-binding/sugar hydrolysis" evidence="5">
    <location>
        <begin position="583"/>
        <end position="719"/>
    </location>
</feature>
<reference evidence="6 7" key="1">
    <citation type="submission" date="2023-01" db="EMBL/GenBank/DDBJ databases">
        <title>Thalassococcus onchidii sp. nov., isolated from a marine invertebrate from the South China Sea.</title>
        <authorList>
            <person name="Xu S."/>
            <person name="Liu Z."/>
            <person name="Xu Y."/>
        </authorList>
    </citation>
    <scope>NUCLEOTIDE SEQUENCE [LARGE SCALE GENOMIC DNA]</scope>
    <source>
        <strain evidence="6 7">KCTC 32084</strain>
    </source>
</reference>
<dbReference type="InterPro" id="IPR006626">
    <property type="entry name" value="PbH1"/>
</dbReference>
<dbReference type="Gene3D" id="2.160.20.10">
    <property type="entry name" value="Single-stranded right-handed beta-helix, Pectin lyase-like"/>
    <property type="match status" value="2"/>
</dbReference>
<dbReference type="SMART" id="SM00722">
    <property type="entry name" value="CASH"/>
    <property type="match status" value="2"/>
</dbReference>
<organism evidence="6 7">
    <name type="scientific">Thalassococcus lentus</name>
    <dbReference type="NCBI Taxonomy" id="1210524"/>
    <lineage>
        <taxon>Bacteria</taxon>
        <taxon>Pseudomonadati</taxon>
        <taxon>Pseudomonadota</taxon>
        <taxon>Alphaproteobacteria</taxon>
        <taxon>Rhodobacterales</taxon>
        <taxon>Roseobacteraceae</taxon>
        <taxon>Thalassococcus</taxon>
    </lineage>
</organism>
<gene>
    <name evidence="6" type="ORF">PFY00_06970</name>
</gene>
<dbReference type="Proteomes" id="UP001210720">
    <property type="component" value="Unassembled WGS sequence"/>
</dbReference>
<dbReference type="InterPro" id="IPR051550">
    <property type="entry name" value="SCF-Subunits/Alg-Epimerases"/>
</dbReference>
<dbReference type="InterPro" id="IPR009003">
    <property type="entry name" value="Peptidase_S1_PA"/>
</dbReference>
<dbReference type="InterPro" id="IPR012334">
    <property type="entry name" value="Pectin_lyas_fold"/>
</dbReference>
<dbReference type="Gene3D" id="2.40.10.10">
    <property type="entry name" value="Trypsin-like serine proteases"/>
    <property type="match status" value="2"/>
</dbReference>
<comment type="caution">
    <text evidence="6">The sequence shown here is derived from an EMBL/GenBank/DDBJ whole genome shotgun (WGS) entry which is preliminary data.</text>
</comment>
<sequence>MRNFFLSAALAAITGVSAMAQPAEFDPSDFGKIVVQPRQLAGGLTFEQAIGDYQNEPIVEYGENSPAVRLGRPIGRLDMLFENGKTGFCTAFIVDEQHILTNHHCVPGMDGDPSGADSGIQAAQFVAGYIKPGRAAGVDRFTVSPQIVETNRELDYSVLRVFGNPSGKYGFLELAAADPEDAEFLWIIGHPQGQSQHISREGCAAASPSISDEGKLVHTCDTLGGNSGSPVIRISDKRVIGLHHAGDSRSGFNMAIPMTRILAQSRVLKAVVSDVDNGPTPQPKPVVQVSACDAMWKEAKALGCGGYEAYAAECGSHTFAGMAKAMIARECTVPVAAPVDNAPRVKDHDGPTVSVRAGGGGDFRSIADAVAKSAAGTQIQIYPGTYVEAINVDKPLDIVGVGDASEIILRVAEDHVVHWTANSGKLANLSVIQDGGKYFGVFFDSGTATMDGVDATSTGLAAVGVKEDSNPIIRNSKIHHSAQGGLFIYDNARGLVENNEFFENTYAGVEIKTGANPVVRNNVMRDGKASGVYIHTEGRGRIENNEIVRNKYAGIEIKDKADPVIIRNEIYDGEASGVYVQEAGLGLIQENTIHNNALSGVSITEASDPVVRNNTIRDAKESGIYVYDGGKGRIEDNDILTSGFAGIAVKGGANPLVTRNLVKDGKQSGVFIYDDGLGVFEDNEVTGNAYYGFEIKTAGKPTVRNNKIGGNVWHAFRIYENGQGTYTDNDLRGSAKGAFDMDDDAGTITRSGNLQ</sequence>
<dbReference type="PANTHER" id="PTHR22990">
    <property type="entry name" value="F-BOX ONLY PROTEIN"/>
    <property type="match status" value="1"/>
</dbReference>
<feature type="signal peptide" evidence="4">
    <location>
        <begin position="1"/>
        <end position="20"/>
    </location>
</feature>
<dbReference type="SUPFAM" id="SSF51126">
    <property type="entry name" value="Pectin lyase-like"/>
    <property type="match status" value="2"/>
</dbReference>
<evidence type="ECO:0000256" key="2">
    <source>
        <dbReference type="ARBA" id="ARBA00022737"/>
    </source>
</evidence>
<dbReference type="SMART" id="SM00710">
    <property type="entry name" value="PbH1"/>
    <property type="match status" value="13"/>
</dbReference>
<accession>A0ABT4XR82</accession>
<dbReference type="RefSeq" id="WP_271431813.1">
    <property type="nucleotide sequence ID" value="NZ_JAQIOY010000002.1"/>
</dbReference>
<proteinExistence type="predicted"/>
<keyword evidence="2" id="KW-0677">Repeat</keyword>
<protein>
    <submittedName>
        <fullName evidence="6">Right-handed parallel beta-helix repeat-containing protein</fullName>
    </submittedName>
</protein>
<evidence type="ECO:0000256" key="1">
    <source>
        <dbReference type="ARBA" id="ARBA00004906"/>
    </source>
</evidence>
<keyword evidence="3" id="KW-0833">Ubl conjugation pathway</keyword>
<keyword evidence="7" id="KW-1185">Reference proteome</keyword>
<feature type="domain" description="Carbohydrate-binding/sugar hydrolysis" evidence="5">
    <location>
        <begin position="401"/>
        <end position="558"/>
    </location>
</feature>
<dbReference type="InterPro" id="IPR039448">
    <property type="entry name" value="Beta_helix"/>
</dbReference>
<dbReference type="InterPro" id="IPR006633">
    <property type="entry name" value="Carb-bd_sugar_hydrolysis-dom"/>
</dbReference>
<dbReference type="InterPro" id="IPR022441">
    <property type="entry name" value="Para_beta_helix_rpt-2"/>
</dbReference>
<evidence type="ECO:0000313" key="7">
    <source>
        <dbReference type="Proteomes" id="UP001210720"/>
    </source>
</evidence>
<feature type="chain" id="PRO_5045879342" evidence="4">
    <location>
        <begin position="21"/>
        <end position="755"/>
    </location>
</feature>